<accession>A0ABR1MVK4</accession>
<evidence type="ECO:0000256" key="1">
    <source>
        <dbReference type="SAM" id="MobiDB-lite"/>
    </source>
</evidence>
<dbReference type="Proteomes" id="UP001367316">
    <property type="component" value="Unassembled WGS sequence"/>
</dbReference>
<proteinExistence type="predicted"/>
<feature type="chain" id="PRO_5046144577" description="Secreted protein" evidence="2">
    <location>
        <begin position="24"/>
        <end position="202"/>
    </location>
</feature>
<feature type="signal peptide" evidence="2">
    <location>
        <begin position="1"/>
        <end position="23"/>
    </location>
</feature>
<sequence length="202" mass="22754">MHGMQRLSAGLLFFFLASRPSRLVSVTYLVSRPVGRSVQRSACPSRHLPPNLYNQSAVNQCCGLPMMNNVKKKKKKKKTARRLISNQPCCLLACLLAFIHVACPVRSSSHLPSRVRCPRDHNHANGVRAGVPPREREREREREQESKQASAPARRVSLWPQSRFARFCHFALPRSSTGKFSILSGPREGGDETRSVDGGWRR</sequence>
<gene>
    <name evidence="3" type="ORF">JOL62DRAFT_309471</name>
</gene>
<feature type="compositionally biased region" description="Basic and acidic residues" evidence="1">
    <location>
        <begin position="188"/>
        <end position="202"/>
    </location>
</feature>
<evidence type="ECO:0000313" key="3">
    <source>
        <dbReference type="EMBL" id="KAK7606980.1"/>
    </source>
</evidence>
<keyword evidence="2" id="KW-0732">Signal</keyword>
<feature type="region of interest" description="Disordered" evidence="1">
    <location>
        <begin position="110"/>
        <end position="155"/>
    </location>
</feature>
<evidence type="ECO:0000256" key="2">
    <source>
        <dbReference type="SAM" id="SignalP"/>
    </source>
</evidence>
<reference evidence="3 4" key="1">
    <citation type="submission" date="2024-04" db="EMBL/GenBank/DDBJ databases">
        <title>Phyllosticta paracitricarpa is synonymous to the EU quarantine fungus P. citricarpa based on phylogenomic analyses.</title>
        <authorList>
            <consortium name="Lawrence Berkeley National Laboratory"/>
            <person name="Van ingen-buijs V.A."/>
            <person name="Van westerhoven A.C."/>
            <person name="Haridas S."/>
            <person name="Skiadas P."/>
            <person name="Martin F."/>
            <person name="Groenewald J.Z."/>
            <person name="Crous P.W."/>
            <person name="Seidl M.F."/>
        </authorList>
    </citation>
    <scope>NUCLEOTIDE SEQUENCE [LARGE SCALE GENOMIC DNA]</scope>
    <source>
        <strain evidence="3 4">CBS 141358</strain>
    </source>
</reference>
<dbReference type="EMBL" id="JBBPBF010000040">
    <property type="protein sequence ID" value="KAK7606980.1"/>
    <property type="molecule type" value="Genomic_DNA"/>
</dbReference>
<feature type="region of interest" description="Disordered" evidence="1">
    <location>
        <begin position="176"/>
        <end position="202"/>
    </location>
</feature>
<evidence type="ECO:0008006" key="5">
    <source>
        <dbReference type="Google" id="ProtNLM"/>
    </source>
</evidence>
<organism evidence="3 4">
    <name type="scientific">Phyllosticta paracitricarpa</name>
    <dbReference type="NCBI Taxonomy" id="2016321"/>
    <lineage>
        <taxon>Eukaryota</taxon>
        <taxon>Fungi</taxon>
        <taxon>Dikarya</taxon>
        <taxon>Ascomycota</taxon>
        <taxon>Pezizomycotina</taxon>
        <taxon>Dothideomycetes</taxon>
        <taxon>Dothideomycetes incertae sedis</taxon>
        <taxon>Botryosphaeriales</taxon>
        <taxon>Phyllostictaceae</taxon>
        <taxon>Phyllosticta</taxon>
    </lineage>
</organism>
<name>A0ABR1MVK4_9PEZI</name>
<keyword evidence="4" id="KW-1185">Reference proteome</keyword>
<evidence type="ECO:0000313" key="4">
    <source>
        <dbReference type="Proteomes" id="UP001367316"/>
    </source>
</evidence>
<comment type="caution">
    <text evidence="3">The sequence shown here is derived from an EMBL/GenBank/DDBJ whole genome shotgun (WGS) entry which is preliminary data.</text>
</comment>
<protein>
    <recommendedName>
        <fullName evidence="5">Secreted protein</fullName>
    </recommendedName>
</protein>
<feature type="compositionally biased region" description="Basic and acidic residues" evidence="1">
    <location>
        <begin position="133"/>
        <end position="146"/>
    </location>
</feature>